<dbReference type="Pfam" id="PF25496">
    <property type="entry name" value="URGCP"/>
    <property type="match status" value="1"/>
</dbReference>
<evidence type="ECO:0000313" key="2">
    <source>
        <dbReference type="Ensembl" id="ENSAPOP00000017200.1"/>
    </source>
</evidence>
<sequence>MCLFTYLLQQEKVSEKINRKNQHQRETEALFGRLHLQDQQQQKWSSSDFLELGSSMKQQHEVSEKDLPHAFLHRLMMLDYRARYIPVRPDSSKVVHPKLDPVFNTTETDDSDLEAFLSIKTDKHEKKTTHVHPMDVQMAVFHCSDNFLKQIMITKLSQCQYALPLLVPDPFTMEIECPLWTFRHITKTWKVKLKPQINDDSQIVITKSIPICKAETPLVSFFRLGSLSVSKSQLMNTLINDRHSTFFHRHCPGSTKSRHLMDGVAEIAWYCPAGKANDAFSDCIAFCNLHGDALSIEKQRDILLEKSSVNVVLVPTLQKGDKSQSLISALFKSQKPLICLFVDDSFDAVEMIKGKYKMGLKDKSHSDVSEELKRIIGEVLSSPDPSSLKPTFQLETMDEVSGIRVDESDPVCQRGKSAAMEIVSLLEGMEVSKIKYKFLPCQGRLWHEWCRTNKELYHLKGDIEKERRTTQITSCFIL</sequence>
<dbReference type="Proteomes" id="UP000257200">
    <property type="component" value="Unplaced"/>
</dbReference>
<reference evidence="2" key="1">
    <citation type="submission" date="2025-08" db="UniProtKB">
        <authorList>
            <consortium name="Ensembl"/>
        </authorList>
    </citation>
    <scope>IDENTIFICATION</scope>
</reference>
<dbReference type="STRING" id="80966.ENSAPOP00000017200"/>
<dbReference type="InParanoid" id="A0A3Q1GIH0"/>
<organism evidence="2 3">
    <name type="scientific">Acanthochromis polyacanthus</name>
    <name type="common">spiny chromis</name>
    <dbReference type="NCBI Taxonomy" id="80966"/>
    <lineage>
        <taxon>Eukaryota</taxon>
        <taxon>Metazoa</taxon>
        <taxon>Chordata</taxon>
        <taxon>Craniata</taxon>
        <taxon>Vertebrata</taxon>
        <taxon>Euteleostomi</taxon>
        <taxon>Actinopterygii</taxon>
        <taxon>Neopterygii</taxon>
        <taxon>Teleostei</taxon>
        <taxon>Neoteleostei</taxon>
        <taxon>Acanthomorphata</taxon>
        <taxon>Ovalentaria</taxon>
        <taxon>Pomacentridae</taxon>
        <taxon>Acanthochromis</taxon>
    </lineage>
</organism>
<dbReference type="Ensembl" id="ENSAPOT00000033948.1">
    <property type="protein sequence ID" value="ENSAPOP00000017200.1"/>
    <property type="gene ID" value="ENSAPOG00000020376.1"/>
</dbReference>
<accession>A0A3Q1GIH0</accession>
<feature type="domain" description="Up-regulator of cell proliferation-like" evidence="1">
    <location>
        <begin position="131"/>
        <end position="423"/>
    </location>
</feature>
<keyword evidence="3" id="KW-1185">Reference proteome</keyword>
<dbReference type="AlphaFoldDB" id="A0A3Q1GIH0"/>
<dbReference type="GeneTree" id="ENSGT00940000163472"/>
<dbReference type="PANTHER" id="PTHR22796">
    <property type="entry name" value="URG4-RELATED"/>
    <property type="match status" value="1"/>
</dbReference>
<dbReference type="PANTHER" id="PTHR22796:SF6">
    <property type="entry name" value="INTERFERON-INDUCED VERY LARGE GTPASE 1-RELATED"/>
    <property type="match status" value="1"/>
</dbReference>
<dbReference type="InterPro" id="IPR057365">
    <property type="entry name" value="URGCP"/>
</dbReference>
<name>A0A3Q1GIH0_9TELE</name>
<reference evidence="2" key="2">
    <citation type="submission" date="2025-09" db="UniProtKB">
        <authorList>
            <consortium name="Ensembl"/>
        </authorList>
    </citation>
    <scope>IDENTIFICATION</scope>
</reference>
<protein>
    <recommendedName>
        <fullName evidence="1">Up-regulator of cell proliferation-like domain-containing protein</fullName>
    </recommendedName>
</protein>
<proteinExistence type="predicted"/>
<evidence type="ECO:0000259" key="1">
    <source>
        <dbReference type="Pfam" id="PF25496"/>
    </source>
</evidence>
<evidence type="ECO:0000313" key="3">
    <source>
        <dbReference type="Proteomes" id="UP000257200"/>
    </source>
</evidence>